<evidence type="ECO:0000313" key="1">
    <source>
        <dbReference type="EMBL" id="MDC7693629.1"/>
    </source>
</evidence>
<dbReference type="Proteomes" id="UP001216595">
    <property type="component" value="Unassembled WGS sequence"/>
</dbReference>
<dbReference type="RefSeq" id="WP_272740382.1">
    <property type="nucleotide sequence ID" value="NZ_JAQQKW010000002.1"/>
</dbReference>
<proteinExistence type="predicted"/>
<evidence type="ECO:0000313" key="2">
    <source>
        <dbReference type="Proteomes" id="UP001216595"/>
    </source>
</evidence>
<comment type="caution">
    <text evidence="1">The sequence shown here is derived from an EMBL/GenBank/DDBJ whole genome shotgun (WGS) entry which is preliminary data.</text>
</comment>
<dbReference type="EMBL" id="JAQQKW010000002">
    <property type="protein sequence ID" value="MDC7693629.1"/>
    <property type="molecule type" value="Genomic_DNA"/>
</dbReference>
<protein>
    <submittedName>
        <fullName evidence="1">Uncharacterized protein</fullName>
    </submittedName>
</protein>
<sequence>MSSSQYVRFVTPLIHPWSGVESGFFQASWYLYRNGAPRWITDELSEQFDWYNRYLAVPDRIGRHFKRRRSIWGICWFDPKALEAIERARYCAWLIGEGGLPVRDIKARIAKEIIWRDSQQIVVKPMSDLPKAFA</sequence>
<reference evidence="1 2" key="1">
    <citation type="submission" date="2023-01" db="EMBL/GenBank/DDBJ databases">
        <title>Novel species of the genus Asticcacaulis isolated from rivers.</title>
        <authorList>
            <person name="Lu H."/>
        </authorList>
    </citation>
    <scope>NUCLEOTIDE SEQUENCE [LARGE SCALE GENOMIC DNA]</scope>
    <source>
        <strain evidence="1 2">DXS10W</strain>
    </source>
</reference>
<gene>
    <name evidence="1" type="ORF">PQU94_04965</name>
</gene>
<accession>A0ABT5IBS8</accession>
<keyword evidence="2" id="KW-1185">Reference proteome</keyword>
<organism evidence="1 2">
    <name type="scientific">Asticcacaulis currens</name>
    <dbReference type="NCBI Taxonomy" id="2984210"/>
    <lineage>
        <taxon>Bacteria</taxon>
        <taxon>Pseudomonadati</taxon>
        <taxon>Pseudomonadota</taxon>
        <taxon>Alphaproteobacteria</taxon>
        <taxon>Caulobacterales</taxon>
        <taxon>Caulobacteraceae</taxon>
        <taxon>Asticcacaulis</taxon>
    </lineage>
</organism>
<name>A0ABT5IBS8_9CAUL</name>